<reference evidence="2 3" key="1">
    <citation type="submission" date="2019-04" db="EMBL/GenBank/DDBJ databases">
        <title>Friends and foes A comparative genomics study of 23 Aspergillus species from section Flavi.</title>
        <authorList>
            <consortium name="DOE Joint Genome Institute"/>
            <person name="Kjaerbolling I."/>
            <person name="Vesth T."/>
            <person name="Frisvad J.C."/>
            <person name="Nybo J.L."/>
            <person name="Theobald S."/>
            <person name="Kildgaard S."/>
            <person name="Isbrandt T."/>
            <person name="Kuo A."/>
            <person name="Sato A."/>
            <person name="Lyhne E.K."/>
            <person name="Kogle M.E."/>
            <person name="Wiebenga A."/>
            <person name="Kun R.S."/>
            <person name="Lubbers R.J."/>
            <person name="Makela M.R."/>
            <person name="Barry K."/>
            <person name="Chovatia M."/>
            <person name="Clum A."/>
            <person name="Daum C."/>
            <person name="Haridas S."/>
            <person name="He G."/>
            <person name="LaButti K."/>
            <person name="Lipzen A."/>
            <person name="Mondo S."/>
            <person name="Riley R."/>
            <person name="Salamov A."/>
            <person name="Simmons B.A."/>
            <person name="Magnuson J.K."/>
            <person name="Henrissat B."/>
            <person name="Mortensen U.H."/>
            <person name="Larsen T.O."/>
            <person name="Devries R.P."/>
            <person name="Grigoriev I.V."/>
            <person name="Machida M."/>
            <person name="Baker S.E."/>
            <person name="Andersen M.R."/>
        </authorList>
    </citation>
    <scope>NUCLEOTIDE SEQUENCE [LARGE SCALE GENOMIC DNA]</scope>
    <source>
        <strain evidence="2 3">CBS 151.66</strain>
    </source>
</reference>
<evidence type="ECO:0000313" key="3">
    <source>
        <dbReference type="Proteomes" id="UP000326565"/>
    </source>
</evidence>
<dbReference type="AlphaFoldDB" id="A0A5N5WMI9"/>
<accession>A0A5N5WMI9</accession>
<dbReference type="Proteomes" id="UP000326565">
    <property type="component" value="Unassembled WGS sequence"/>
</dbReference>
<gene>
    <name evidence="2" type="ORF">BDV29DRAFT_184451</name>
</gene>
<evidence type="ECO:0000256" key="1">
    <source>
        <dbReference type="SAM" id="MobiDB-lite"/>
    </source>
</evidence>
<sequence length="82" mass="9654">MAYSRRSSWAEQSSRPYHLSNQYGEKASESNTVGWKYNRHSMSIADLPQHRRRSVARMNQPSLHIGHEYLYAKKSVMQRISQ</sequence>
<protein>
    <submittedName>
        <fullName evidence="2">Uncharacterized protein</fullName>
    </submittedName>
</protein>
<dbReference type="EMBL" id="ML732389">
    <property type="protein sequence ID" value="KAB8068504.1"/>
    <property type="molecule type" value="Genomic_DNA"/>
</dbReference>
<name>A0A5N5WMI9_9EURO</name>
<evidence type="ECO:0000313" key="2">
    <source>
        <dbReference type="EMBL" id="KAB8068504.1"/>
    </source>
</evidence>
<proteinExistence type="predicted"/>
<keyword evidence="3" id="KW-1185">Reference proteome</keyword>
<organism evidence="2 3">
    <name type="scientific">Aspergillus leporis</name>
    <dbReference type="NCBI Taxonomy" id="41062"/>
    <lineage>
        <taxon>Eukaryota</taxon>
        <taxon>Fungi</taxon>
        <taxon>Dikarya</taxon>
        <taxon>Ascomycota</taxon>
        <taxon>Pezizomycotina</taxon>
        <taxon>Eurotiomycetes</taxon>
        <taxon>Eurotiomycetidae</taxon>
        <taxon>Eurotiales</taxon>
        <taxon>Aspergillaceae</taxon>
        <taxon>Aspergillus</taxon>
        <taxon>Aspergillus subgen. Circumdati</taxon>
    </lineage>
</organism>
<feature type="region of interest" description="Disordered" evidence="1">
    <location>
        <begin position="1"/>
        <end position="25"/>
    </location>
</feature>